<dbReference type="Proteomes" id="UP000594464">
    <property type="component" value="Chromosome"/>
</dbReference>
<evidence type="ECO:0000313" key="2">
    <source>
        <dbReference type="EMBL" id="QPJ64454.1"/>
    </source>
</evidence>
<dbReference type="EMBL" id="CP048620">
    <property type="protein sequence ID" value="QPJ64454.1"/>
    <property type="molecule type" value="Genomic_DNA"/>
</dbReference>
<sequence>MTNIVIVFIHLSAAGIALGSLIYGLLLLLPAIKKIEADNDLPAEETAEYKLMEILMPTVFVCLLTLVGSGIYFLMENYADQVNLKPGYYNLFGVKMIFVLGAFFASLYTTFFLRTSIANLDITPENRERVPEVLKKMQGYSTFCLTLIVFAVFFGIWLARF</sequence>
<keyword evidence="1" id="KW-0812">Transmembrane</keyword>
<feature type="transmembrane region" description="Helical" evidence="1">
    <location>
        <begin position="6"/>
        <end position="29"/>
    </location>
</feature>
<evidence type="ECO:0008006" key="4">
    <source>
        <dbReference type="Google" id="ProtNLM"/>
    </source>
</evidence>
<feature type="transmembrane region" description="Helical" evidence="1">
    <location>
        <begin position="87"/>
        <end position="108"/>
    </location>
</feature>
<feature type="transmembrane region" description="Helical" evidence="1">
    <location>
        <begin position="139"/>
        <end position="159"/>
    </location>
</feature>
<feature type="transmembrane region" description="Helical" evidence="1">
    <location>
        <begin position="54"/>
        <end position="75"/>
    </location>
</feature>
<proteinExistence type="predicted"/>
<reference evidence="3" key="1">
    <citation type="submission" date="2020-02" db="EMBL/GenBank/DDBJ databases">
        <title>Genomic and physiological characterization of two novel Nitrospinaceae genera.</title>
        <authorList>
            <person name="Mueller A.J."/>
            <person name="Jung M.-Y."/>
            <person name="Strachan C.R."/>
            <person name="Herbold C.W."/>
            <person name="Kirkegaard R.H."/>
            <person name="Daims H."/>
        </authorList>
    </citation>
    <scope>NUCLEOTIDE SEQUENCE [LARGE SCALE GENOMIC DNA]</scope>
</reference>
<organism evidence="2 3">
    <name type="scientific">Candidatus Nitrohelix vancouverensis</name>
    <dbReference type="NCBI Taxonomy" id="2705534"/>
    <lineage>
        <taxon>Bacteria</taxon>
        <taxon>Pseudomonadati</taxon>
        <taxon>Nitrospinota/Tectimicrobiota group</taxon>
        <taxon>Nitrospinota</taxon>
        <taxon>Nitrospinia</taxon>
        <taxon>Nitrospinales</taxon>
        <taxon>Nitrospinaceae</taxon>
        <taxon>Candidatus Nitrohelix</taxon>
    </lineage>
</organism>
<dbReference type="KEGG" id="nva:G3M78_03195"/>
<dbReference type="AlphaFoldDB" id="A0A7T0C0T4"/>
<evidence type="ECO:0000313" key="3">
    <source>
        <dbReference type="Proteomes" id="UP000594464"/>
    </source>
</evidence>
<accession>A0A7T0C0T4</accession>
<keyword evidence="1" id="KW-1133">Transmembrane helix</keyword>
<keyword evidence="1" id="KW-0472">Membrane</keyword>
<gene>
    <name evidence="2" type="ORF">G3M78_03195</name>
</gene>
<name>A0A7T0C0T4_9BACT</name>
<evidence type="ECO:0000256" key="1">
    <source>
        <dbReference type="SAM" id="Phobius"/>
    </source>
</evidence>
<protein>
    <recommendedName>
        <fullName evidence="4">Copper resistance protein D domain-containing protein</fullName>
    </recommendedName>
</protein>